<dbReference type="AlphaFoldDB" id="A0A1Y0B4X6"/>
<protein>
    <submittedName>
        <fullName evidence="1">Uncharacterized protein</fullName>
    </submittedName>
</protein>
<proteinExistence type="predicted"/>
<keyword evidence="1" id="KW-0496">Mitochondrion</keyword>
<reference evidence="1" key="1">
    <citation type="submission" date="2017-03" db="EMBL/GenBank/DDBJ databases">
        <title>The mitochondrial genome of the carnivorous plant Utricularia reniformis (Lentibulariaceae): structure, comparative analysis and evolutionary landmarks.</title>
        <authorList>
            <person name="Silva S.R."/>
            <person name="Alvarenga D.O."/>
            <person name="Michael T.P."/>
            <person name="Miranda V.F.O."/>
            <person name="Varani A.M."/>
        </authorList>
    </citation>
    <scope>NUCLEOTIDE SEQUENCE</scope>
</reference>
<dbReference type="EMBL" id="KY774314">
    <property type="protein sequence ID" value="ART32419.1"/>
    <property type="molecule type" value="Genomic_DNA"/>
</dbReference>
<accession>A0A1Y0B4X6</accession>
<gene>
    <name evidence="1" type="ORF">AEK19_MT2274</name>
</gene>
<organism evidence="1">
    <name type="scientific">Utricularia reniformis</name>
    <dbReference type="NCBI Taxonomy" id="192314"/>
    <lineage>
        <taxon>Eukaryota</taxon>
        <taxon>Viridiplantae</taxon>
        <taxon>Streptophyta</taxon>
        <taxon>Embryophyta</taxon>
        <taxon>Tracheophyta</taxon>
        <taxon>Spermatophyta</taxon>
        <taxon>Magnoliopsida</taxon>
        <taxon>eudicotyledons</taxon>
        <taxon>Gunneridae</taxon>
        <taxon>Pentapetalae</taxon>
        <taxon>asterids</taxon>
        <taxon>lamiids</taxon>
        <taxon>Lamiales</taxon>
        <taxon>Lentibulariaceae</taxon>
        <taxon>Utricularia</taxon>
    </lineage>
</organism>
<sequence>MTGSKKGQFNLQLIVDPRLDFSCRSGFKRMDSTSRSQMRGKYKVNLQLFLRWFTTLYFTLQKGRTIKTRAYKPAD</sequence>
<evidence type="ECO:0000313" key="1">
    <source>
        <dbReference type="EMBL" id="ART32419.1"/>
    </source>
</evidence>
<name>A0A1Y0B4X6_9LAMI</name>
<geneLocation type="mitochondrion" evidence="1"/>